<feature type="compositionally biased region" description="Polar residues" evidence="1">
    <location>
        <begin position="62"/>
        <end position="71"/>
    </location>
</feature>
<evidence type="ECO:0000256" key="1">
    <source>
        <dbReference type="SAM" id="MobiDB-lite"/>
    </source>
</evidence>
<keyword evidence="3" id="KW-1185">Reference proteome</keyword>
<name>A0A284RR76_ARMOS</name>
<evidence type="ECO:0000313" key="3">
    <source>
        <dbReference type="Proteomes" id="UP000219338"/>
    </source>
</evidence>
<feature type="compositionally biased region" description="Polar residues" evidence="1">
    <location>
        <begin position="9"/>
        <end position="24"/>
    </location>
</feature>
<dbReference type="EMBL" id="FUEG01000014">
    <property type="protein sequence ID" value="SJL11279.1"/>
    <property type="molecule type" value="Genomic_DNA"/>
</dbReference>
<gene>
    <name evidence="2" type="ORF">ARMOST_14682</name>
</gene>
<dbReference type="AlphaFoldDB" id="A0A284RR76"/>
<dbReference type="OrthoDB" id="10680670at2759"/>
<organism evidence="2 3">
    <name type="scientific">Armillaria ostoyae</name>
    <name type="common">Armillaria root rot fungus</name>
    <dbReference type="NCBI Taxonomy" id="47428"/>
    <lineage>
        <taxon>Eukaryota</taxon>
        <taxon>Fungi</taxon>
        <taxon>Dikarya</taxon>
        <taxon>Basidiomycota</taxon>
        <taxon>Agaricomycotina</taxon>
        <taxon>Agaricomycetes</taxon>
        <taxon>Agaricomycetidae</taxon>
        <taxon>Agaricales</taxon>
        <taxon>Marasmiineae</taxon>
        <taxon>Physalacriaceae</taxon>
        <taxon>Armillaria</taxon>
    </lineage>
</organism>
<feature type="compositionally biased region" description="Low complexity" evidence="1">
    <location>
        <begin position="32"/>
        <end position="50"/>
    </location>
</feature>
<dbReference type="Proteomes" id="UP000219338">
    <property type="component" value="Unassembled WGS sequence"/>
</dbReference>
<protein>
    <submittedName>
        <fullName evidence="2">Uncharacterized protein</fullName>
    </submittedName>
</protein>
<proteinExistence type="predicted"/>
<accession>A0A284RR76</accession>
<evidence type="ECO:0000313" key="2">
    <source>
        <dbReference type="EMBL" id="SJL11279.1"/>
    </source>
</evidence>
<reference evidence="3" key="1">
    <citation type="journal article" date="2017" name="Nat. Ecol. Evol.">
        <title>Genome expansion and lineage-specific genetic innovations in the forest pathogenic fungi Armillaria.</title>
        <authorList>
            <person name="Sipos G."/>
            <person name="Prasanna A.N."/>
            <person name="Walter M.C."/>
            <person name="O'Connor E."/>
            <person name="Balint B."/>
            <person name="Krizsan K."/>
            <person name="Kiss B."/>
            <person name="Hess J."/>
            <person name="Varga T."/>
            <person name="Slot J."/>
            <person name="Riley R."/>
            <person name="Boka B."/>
            <person name="Rigling D."/>
            <person name="Barry K."/>
            <person name="Lee J."/>
            <person name="Mihaltcheva S."/>
            <person name="LaButti K."/>
            <person name="Lipzen A."/>
            <person name="Waldron R."/>
            <person name="Moloney N.M."/>
            <person name="Sperisen C."/>
            <person name="Kredics L."/>
            <person name="Vagvoelgyi C."/>
            <person name="Patrignani A."/>
            <person name="Fitzpatrick D."/>
            <person name="Nagy I."/>
            <person name="Doyle S."/>
            <person name="Anderson J.B."/>
            <person name="Grigoriev I.V."/>
            <person name="Gueldener U."/>
            <person name="Muensterkoetter M."/>
            <person name="Nagy L.G."/>
        </authorList>
    </citation>
    <scope>NUCLEOTIDE SEQUENCE [LARGE SCALE GENOMIC DNA]</scope>
    <source>
        <strain evidence="3">C18/9</strain>
    </source>
</reference>
<feature type="compositionally biased region" description="Low complexity" evidence="1">
    <location>
        <begin position="87"/>
        <end position="110"/>
    </location>
</feature>
<feature type="region of interest" description="Disordered" evidence="1">
    <location>
        <begin position="1"/>
        <end position="110"/>
    </location>
</feature>
<sequence length="231" mass="25384">MDPKDDSTFRSSPPSSTKTGQQQDGAEREPQRVGVSGTTTVSSRVTTQVRPVETFGPDTPTREPSSQTTKGGTLFDAPRSAEERPSKAAGDANATATKKTAAGQEAASAQAVNRGHSVTCIEVPDEDDDTAFQIWLAKEQTPKVVKKGNEPSSVPTTKTDTHRWLKPFEVDWTLRAVCEARNDNAARAALFVWTHVDRVPELITELLSELRKGDELARERLYELHKPPRYL</sequence>